<accession>A0A5F1Y6I2</accession>
<dbReference type="Proteomes" id="UP000298277">
    <property type="component" value="Unassembled WGS sequence"/>
</dbReference>
<evidence type="ECO:0000313" key="2">
    <source>
        <dbReference type="Proteomes" id="UP000298277"/>
    </source>
</evidence>
<dbReference type="RefSeq" id="WP_135595573.1">
    <property type="nucleotide sequence ID" value="NZ_RQEZ01000039.1"/>
</dbReference>
<organism evidence="1 2">
    <name type="scientific">Leptospira gomenensis</name>
    <dbReference type="NCBI Taxonomy" id="2484974"/>
    <lineage>
        <taxon>Bacteria</taxon>
        <taxon>Pseudomonadati</taxon>
        <taxon>Spirochaetota</taxon>
        <taxon>Spirochaetia</taxon>
        <taxon>Leptospirales</taxon>
        <taxon>Leptospiraceae</taxon>
        <taxon>Leptospira</taxon>
    </lineage>
</organism>
<comment type="caution">
    <text evidence="1">The sequence shown here is derived from an EMBL/GenBank/DDBJ whole genome shotgun (WGS) entry which is preliminary data.</text>
</comment>
<dbReference type="OrthoDB" id="324993at2"/>
<dbReference type="EMBL" id="RQFA01000074">
    <property type="protein sequence ID" value="TGK28813.1"/>
    <property type="molecule type" value="Genomic_DNA"/>
</dbReference>
<dbReference type="AlphaFoldDB" id="A0A5F1Y6I2"/>
<name>A0A5F1Y6I2_9LEPT</name>
<sequence>MNSKKTTSLSFILIFALMISNCGAFLLSPGLRSDNQLVEVQPNRTGIQRNLYRVQAFSPGTEEDKEKVIFDSNNIWEPETDSKTLSQTTLTFLKKTDRTPKIVVVEIRSSAGIAGLNRIGSIRANSSVCDVIDWKIYRYDFVHFIDRLRRNVYPKYPEENYMREFLPRMASIEVREEPRKRIMILFDPGCSFPTATKLYLELVTEETISYEFELDGPKS</sequence>
<gene>
    <name evidence="1" type="ORF">EHQ17_17275</name>
</gene>
<keyword evidence="2" id="KW-1185">Reference proteome</keyword>
<evidence type="ECO:0000313" key="1">
    <source>
        <dbReference type="EMBL" id="TGK28813.1"/>
    </source>
</evidence>
<protein>
    <submittedName>
        <fullName evidence="1">Uncharacterized protein</fullName>
    </submittedName>
</protein>
<proteinExistence type="predicted"/>
<reference evidence="1" key="1">
    <citation type="journal article" date="2019" name="PLoS Negl. Trop. Dis.">
        <title>Revisiting the worldwide diversity of Leptospira species in the environment.</title>
        <authorList>
            <person name="Vincent A.T."/>
            <person name="Schiettekatte O."/>
            <person name="Bourhy P."/>
            <person name="Veyrier F.J."/>
            <person name="Picardeau M."/>
        </authorList>
    </citation>
    <scope>NUCLEOTIDE SEQUENCE [LARGE SCALE GENOMIC DNA]</scope>
    <source>
        <strain evidence="1">201800299</strain>
    </source>
</reference>